<name>A0A381WMA3_9ZZZZ</name>
<gene>
    <name evidence="1" type="ORF">METZ01_LOCUS106172</name>
</gene>
<organism evidence="1">
    <name type="scientific">marine metagenome</name>
    <dbReference type="NCBI Taxonomy" id="408172"/>
    <lineage>
        <taxon>unclassified sequences</taxon>
        <taxon>metagenomes</taxon>
        <taxon>ecological metagenomes</taxon>
    </lineage>
</organism>
<evidence type="ECO:0000313" key="1">
    <source>
        <dbReference type="EMBL" id="SVA53318.1"/>
    </source>
</evidence>
<dbReference type="InterPro" id="IPR025245">
    <property type="entry name" value="DUF4197"/>
</dbReference>
<accession>A0A381WMA3</accession>
<sequence>MKYLLIISLLLPGYIFSQSWKDLKKAAKKVNAELNNPSKKVNLFSENDAANALKETLSKGVEKGVGALSIKDGFFNNQAVKIPFPPEASTIFDKLKKMGFQKELNKVVLSINRAAEDAIISAKPIFINAIKNMTIKDAINIVKGSETAGTDYLYDNTNAELVEAFKPNIKSSLNRVDATKQWKNIMSTYNKIPFVKKINPDLELYVTQKTIEGLFHILSEEEIEIRKNPQKRTSDILKKVFGNK</sequence>
<dbReference type="Pfam" id="PF13852">
    <property type="entry name" value="DUF4197"/>
    <property type="match status" value="1"/>
</dbReference>
<proteinExistence type="predicted"/>
<protein>
    <recommendedName>
        <fullName evidence="2">DUF4197 domain-containing protein</fullName>
    </recommendedName>
</protein>
<dbReference type="EMBL" id="UINC01012177">
    <property type="protein sequence ID" value="SVA53318.1"/>
    <property type="molecule type" value="Genomic_DNA"/>
</dbReference>
<reference evidence="1" key="1">
    <citation type="submission" date="2018-05" db="EMBL/GenBank/DDBJ databases">
        <authorList>
            <person name="Lanie J.A."/>
            <person name="Ng W.-L."/>
            <person name="Kazmierczak K.M."/>
            <person name="Andrzejewski T.M."/>
            <person name="Davidsen T.M."/>
            <person name="Wayne K.J."/>
            <person name="Tettelin H."/>
            <person name="Glass J.I."/>
            <person name="Rusch D."/>
            <person name="Podicherti R."/>
            <person name="Tsui H.-C.T."/>
            <person name="Winkler M.E."/>
        </authorList>
    </citation>
    <scope>NUCLEOTIDE SEQUENCE</scope>
</reference>
<dbReference type="AlphaFoldDB" id="A0A381WMA3"/>
<evidence type="ECO:0008006" key="2">
    <source>
        <dbReference type="Google" id="ProtNLM"/>
    </source>
</evidence>